<evidence type="ECO:0000256" key="1">
    <source>
        <dbReference type="SAM" id="MobiDB-lite"/>
    </source>
</evidence>
<reference evidence="3" key="1">
    <citation type="submission" date="2019-10" db="EMBL/GenBank/DDBJ databases">
        <title>Streptomyces sp. nov., a novel actinobacterium isolated from alkaline environment.</title>
        <authorList>
            <person name="Golinska P."/>
        </authorList>
    </citation>
    <scope>NUCLEOTIDE SEQUENCE [LARGE SCALE GENOMIC DNA]</scope>
    <source>
        <strain evidence="3">DSM 42118</strain>
    </source>
</reference>
<accession>A0A7W3TG67</accession>
<name>A0A7W3TG67_9ACTN</name>
<feature type="region of interest" description="Disordered" evidence="1">
    <location>
        <begin position="1"/>
        <end position="80"/>
    </location>
</feature>
<evidence type="ECO:0000313" key="3">
    <source>
        <dbReference type="Proteomes" id="UP000538929"/>
    </source>
</evidence>
<keyword evidence="3" id="KW-1185">Reference proteome</keyword>
<evidence type="ECO:0000313" key="2">
    <source>
        <dbReference type="EMBL" id="MBB0246224.1"/>
    </source>
</evidence>
<dbReference type="AlphaFoldDB" id="A0A7W3TG67"/>
<dbReference type="EMBL" id="VKHT01000786">
    <property type="protein sequence ID" value="MBB0246224.1"/>
    <property type="molecule type" value="Genomic_DNA"/>
</dbReference>
<gene>
    <name evidence="2" type="ORF">FNQ90_19455</name>
</gene>
<protein>
    <submittedName>
        <fullName evidence="2">Uncharacterized protein</fullName>
    </submittedName>
</protein>
<dbReference type="Proteomes" id="UP000538929">
    <property type="component" value="Unassembled WGS sequence"/>
</dbReference>
<proteinExistence type="predicted"/>
<sequence>MRSTGFTAPRREWRTGGSTARPQRSAGERPSGGGADLRPAGLRGAGRGEDGGRGTADQQECRGALGGRGRTTPPHDHLHH</sequence>
<comment type="caution">
    <text evidence="2">The sequence shown here is derived from an EMBL/GenBank/DDBJ whole genome shotgun (WGS) entry which is preliminary data.</text>
</comment>
<organism evidence="2 3">
    <name type="scientific">Streptomyces alkaliphilus</name>
    <dbReference type="NCBI Taxonomy" id="1472722"/>
    <lineage>
        <taxon>Bacteria</taxon>
        <taxon>Bacillati</taxon>
        <taxon>Actinomycetota</taxon>
        <taxon>Actinomycetes</taxon>
        <taxon>Kitasatosporales</taxon>
        <taxon>Streptomycetaceae</taxon>
        <taxon>Streptomyces</taxon>
    </lineage>
</organism>